<dbReference type="Proteomes" id="UP000318294">
    <property type="component" value="Unassembled WGS sequence"/>
</dbReference>
<accession>A0A554X171</accession>
<proteinExistence type="predicted"/>
<evidence type="ECO:0000313" key="2">
    <source>
        <dbReference type="EMBL" id="TSE29592.1"/>
    </source>
</evidence>
<protein>
    <submittedName>
        <fullName evidence="2">Uncharacterized protein</fullName>
    </submittedName>
</protein>
<evidence type="ECO:0000256" key="1">
    <source>
        <dbReference type="SAM" id="MobiDB-lite"/>
    </source>
</evidence>
<organism evidence="2 3">
    <name type="scientific">Tepidimonas charontis</name>
    <dbReference type="NCBI Taxonomy" id="2267262"/>
    <lineage>
        <taxon>Bacteria</taxon>
        <taxon>Pseudomonadati</taxon>
        <taxon>Pseudomonadota</taxon>
        <taxon>Betaproteobacteria</taxon>
        <taxon>Burkholderiales</taxon>
        <taxon>Tepidimonas</taxon>
    </lineage>
</organism>
<gene>
    <name evidence="2" type="ORF">Tchar_02563</name>
</gene>
<dbReference type="AlphaFoldDB" id="A0A554X171"/>
<sequence length="76" mass="8737">MTMWCCATSRGSSPSGGEVTRVAFKRRDETDGTRSDEVQARLLKAQYAMIPNRRDPYRHEEMKRRGLVTKNEKTST</sequence>
<feature type="region of interest" description="Disordered" evidence="1">
    <location>
        <begin position="52"/>
        <end position="76"/>
    </location>
</feature>
<comment type="caution">
    <text evidence="2">The sequence shown here is derived from an EMBL/GenBank/DDBJ whole genome shotgun (WGS) entry which is preliminary data.</text>
</comment>
<evidence type="ECO:0000313" key="3">
    <source>
        <dbReference type="Proteomes" id="UP000318294"/>
    </source>
</evidence>
<reference evidence="2 3" key="1">
    <citation type="submission" date="2019-07" db="EMBL/GenBank/DDBJ databases">
        <title>Tepidimonas charontis SPSP-6 draft genome.</title>
        <authorList>
            <person name="Da Costa M.S."/>
            <person name="Froufe H.J.C."/>
            <person name="Egas C."/>
            <person name="Albuquerque L."/>
        </authorList>
    </citation>
    <scope>NUCLEOTIDE SEQUENCE [LARGE SCALE GENOMIC DNA]</scope>
    <source>
        <strain evidence="2 3">SPSP-6</strain>
    </source>
</reference>
<dbReference type="EMBL" id="VJON01000065">
    <property type="protein sequence ID" value="TSE29592.1"/>
    <property type="molecule type" value="Genomic_DNA"/>
</dbReference>
<name>A0A554X171_9BURK</name>
<keyword evidence="3" id="KW-1185">Reference proteome</keyword>